<dbReference type="GO" id="GO:0016787">
    <property type="term" value="F:hydrolase activity"/>
    <property type="evidence" value="ECO:0007669"/>
    <property type="project" value="UniProtKB-KW"/>
</dbReference>
<dbReference type="Proteomes" id="UP000268553">
    <property type="component" value="Unassembled WGS sequence"/>
</dbReference>
<dbReference type="GO" id="GO:0004519">
    <property type="term" value="F:endonuclease activity"/>
    <property type="evidence" value="ECO:0007669"/>
    <property type="project" value="UniProtKB-KW"/>
</dbReference>
<keyword evidence="6" id="KW-0460">Magnesium</keyword>
<evidence type="ECO:0000256" key="2">
    <source>
        <dbReference type="ARBA" id="ARBA00022722"/>
    </source>
</evidence>
<dbReference type="GO" id="GO:0005737">
    <property type="term" value="C:cytoplasm"/>
    <property type="evidence" value="ECO:0007669"/>
    <property type="project" value="TreeGrafter"/>
</dbReference>
<dbReference type="EMBL" id="RWJI01000001">
    <property type="protein sequence ID" value="RRQ52409.1"/>
    <property type="molecule type" value="Genomic_DNA"/>
</dbReference>
<keyword evidence="7" id="KW-0694">RNA-binding</keyword>
<organism evidence="9 10">
    <name type="scientific">Sphingorhabdus wooponensis</name>
    <dbReference type="NCBI Taxonomy" id="940136"/>
    <lineage>
        <taxon>Bacteria</taxon>
        <taxon>Pseudomonadati</taxon>
        <taxon>Pseudomonadota</taxon>
        <taxon>Alphaproteobacteria</taxon>
        <taxon>Sphingomonadales</taxon>
        <taxon>Sphingomonadaceae</taxon>
        <taxon>Sphingorhabdus</taxon>
    </lineage>
</organism>
<evidence type="ECO:0000256" key="1">
    <source>
        <dbReference type="ARBA" id="ARBA00001946"/>
    </source>
</evidence>
<feature type="domain" description="RNA-binding protein AU-1/Ribonuclease E/G" evidence="8">
    <location>
        <begin position="181"/>
        <end position="253"/>
    </location>
</feature>
<dbReference type="GO" id="GO:0006364">
    <property type="term" value="P:rRNA processing"/>
    <property type="evidence" value="ECO:0007669"/>
    <property type="project" value="TreeGrafter"/>
</dbReference>
<keyword evidence="4" id="KW-0255">Endonuclease</keyword>
<evidence type="ECO:0000256" key="6">
    <source>
        <dbReference type="ARBA" id="ARBA00022842"/>
    </source>
</evidence>
<dbReference type="PANTHER" id="PTHR30001:SF1">
    <property type="entry name" value="RIBONUCLEASE E_G-LIKE PROTEIN, CHLOROPLASTIC"/>
    <property type="match status" value="1"/>
</dbReference>
<dbReference type="GO" id="GO:0003723">
    <property type="term" value="F:RNA binding"/>
    <property type="evidence" value="ECO:0007669"/>
    <property type="project" value="UniProtKB-KW"/>
</dbReference>
<sequence length="343" mass="37370">MKHAHYCALRAIRLTDIWRDDAPGERRAALVENGRIVEIHIQRDALWALGECGVGRIERKTPSGTYVATDDGRELLLRSKTKEPEGARVHFEVTREAISEPGRIKPLEIMLRDSAPPEPLISKDALWEARLASLGPSAINASIADGFDVAIAGQSQLGDVTISFQRTKAGLVFDIDGIGDAFAINMVAATEITRLLRLYQVGAMVLIDFVSMESKAQRTQIAEAFDAASVLDPRPFERTAINGYGMMQVVRARPRPSVLDQLFGTRIAALSDETQGYWLMRAVAESHGFGVRSVTARPEVATLLQSEGWAAWRAAAVRLAGADMVVVADEKAAGYGHVHVAQS</sequence>
<keyword evidence="3" id="KW-0479">Metal-binding</keyword>
<dbReference type="GO" id="GO:0046872">
    <property type="term" value="F:metal ion binding"/>
    <property type="evidence" value="ECO:0007669"/>
    <property type="project" value="UniProtKB-KW"/>
</dbReference>
<comment type="caution">
    <text evidence="9">The sequence shown here is derived from an EMBL/GenBank/DDBJ whole genome shotgun (WGS) entry which is preliminary data.</text>
</comment>
<keyword evidence="10" id="KW-1185">Reference proteome</keyword>
<dbReference type="PANTHER" id="PTHR30001">
    <property type="entry name" value="RIBONUCLEASE"/>
    <property type="match status" value="1"/>
</dbReference>
<comment type="cofactor">
    <cofactor evidence="1">
        <name>Mg(2+)</name>
        <dbReference type="ChEBI" id="CHEBI:18420"/>
    </cofactor>
</comment>
<dbReference type="GO" id="GO:0004540">
    <property type="term" value="F:RNA nuclease activity"/>
    <property type="evidence" value="ECO:0007669"/>
    <property type="project" value="InterPro"/>
</dbReference>
<reference evidence="9 10" key="1">
    <citation type="submission" date="2018-12" db="EMBL/GenBank/DDBJ databases">
        <authorList>
            <person name="Kim S.-J."/>
            <person name="Jung G.-Y."/>
        </authorList>
    </citation>
    <scope>NUCLEOTIDE SEQUENCE [LARGE SCALE GENOMIC DNA]</scope>
    <source>
        <strain evidence="9 10">03SU3-P</strain>
    </source>
</reference>
<evidence type="ECO:0000256" key="7">
    <source>
        <dbReference type="ARBA" id="ARBA00022884"/>
    </source>
</evidence>
<keyword evidence="5" id="KW-0378">Hydrolase</keyword>
<protein>
    <recommendedName>
        <fullName evidence="8">RNA-binding protein AU-1/Ribonuclease E/G domain-containing protein</fullName>
    </recommendedName>
</protein>
<evidence type="ECO:0000256" key="5">
    <source>
        <dbReference type="ARBA" id="ARBA00022801"/>
    </source>
</evidence>
<proteinExistence type="predicted"/>
<dbReference type="InterPro" id="IPR019307">
    <property type="entry name" value="RNA-bd_AU-1/RNase_E/G"/>
</dbReference>
<evidence type="ECO:0000259" key="8">
    <source>
        <dbReference type="Pfam" id="PF10150"/>
    </source>
</evidence>
<name>A0A3R8R8I7_9SPHN</name>
<dbReference type="OrthoDB" id="7403919at2"/>
<gene>
    <name evidence="9" type="ORF">D7D48_06065</name>
</gene>
<evidence type="ECO:0000256" key="3">
    <source>
        <dbReference type="ARBA" id="ARBA00022723"/>
    </source>
</evidence>
<dbReference type="Pfam" id="PF10150">
    <property type="entry name" value="RNase_E_G"/>
    <property type="match status" value="1"/>
</dbReference>
<accession>A0A3R8R8I7</accession>
<dbReference type="AlphaFoldDB" id="A0A3R8R8I7"/>
<evidence type="ECO:0000313" key="10">
    <source>
        <dbReference type="Proteomes" id="UP000268553"/>
    </source>
</evidence>
<evidence type="ECO:0000313" key="9">
    <source>
        <dbReference type="EMBL" id="RRQ52409.1"/>
    </source>
</evidence>
<evidence type="ECO:0000256" key="4">
    <source>
        <dbReference type="ARBA" id="ARBA00022759"/>
    </source>
</evidence>
<dbReference type="InterPro" id="IPR004659">
    <property type="entry name" value="RNase_E/G"/>
</dbReference>
<keyword evidence="2" id="KW-0540">Nuclease</keyword>